<dbReference type="EMBL" id="DVKI01000134">
    <property type="protein sequence ID" value="HIT17584.1"/>
    <property type="molecule type" value="Genomic_DNA"/>
</dbReference>
<gene>
    <name evidence="1" type="ORF">IAD04_04340</name>
</gene>
<proteinExistence type="predicted"/>
<evidence type="ECO:0000313" key="1">
    <source>
        <dbReference type="EMBL" id="HIT17584.1"/>
    </source>
</evidence>
<reference evidence="1" key="1">
    <citation type="submission" date="2020-10" db="EMBL/GenBank/DDBJ databases">
        <authorList>
            <person name="Gilroy R."/>
        </authorList>
    </citation>
    <scope>NUCLEOTIDE SEQUENCE</scope>
    <source>
        <strain evidence="1">14508</strain>
    </source>
</reference>
<evidence type="ECO:0000313" key="2">
    <source>
        <dbReference type="Proteomes" id="UP000886893"/>
    </source>
</evidence>
<dbReference type="AlphaFoldDB" id="A0A9D1G8E8"/>
<accession>A0A9D1G8E8</accession>
<protein>
    <submittedName>
        <fullName evidence="1">Phage head-tail adapter protein</fullName>
    </submittedName>
</protein>
<organism evidence="1 2">
    <name type="scientific">Candidatus Caccosoma faecigallinarum</name>
    <dbReference type="NCBI Taxonomy" id="2840720"/>
    <lineage>
        <taxon>Bacteria</taxon>
        <taxon>Bacillati</taxon>
        <taxon>Bacillota</taxon>
        <taxon>Bacillota incertae sedis</taxon>
        <taxon>Candidatus Caccosoma</taxon>
    </lineage>
</organism>
<comment type="caution">
    <text evidence="1">The sequence shown here is derived from an EMBL/GenBank/DDBJ whole genome shotgun (WGS) entry which is preliminary data.</text>
</comment>
<reference evidence="1" key="2">
    <citation type="journal article" date="2021" name="PeerJ">
        <title>Extensive microbial diversity within the chicken gut microbiome revealed by metagenomics and culture.</title>
        <authorList>
            <person name="Gilroy R."/>
            <person name="Ravi A."/>
            <person name="Getino M."/>
            <person name="Pursley I."/>
            <person name="Horton D.L."/>
            <person name="Alikhan N.F."/>
            <person name="Baker D."/>
            <person name="Gharbi K."/>
            <person name="Hall N."/>
            <person name="Watson M."/>
            <person name="Adriaenssens E.M."/>
            <person name="Foster-Nyarko E."/>
            <person name="Jarju S."/>
            <person name="Secka A."/>
            <person name="Antonio M."/>
            <person name="Oren A."/>
            <person name="Chaudhuri R.R."/>
            <person name="La Ragione R."/>
            <person name="Hildebrand F."/>
            <person name="Pallen M.J."/>
        </authorList>
    </citation>
    <scope>NUCLEOTIDE SEQUENCE</scope>
    <source>
        <strain evidence="1">14508</strain>
    </source>
</reference>
<dbReference type="Proteomes" id="UP000886893">
    <property type="component" value="Unassembled WGS sequence"/>
</dbReference>
<sequence>MRKSRTGKMNTIICFWEYQPHKGPEPGDEEKVILYKARAEVYDPSKKDLEILNGKGTKKAVTVVIRDTRGDYIPSNKHYVEIDDYRLQGKWNIIDVRNDISENRFITIILGMIDDV</sequence>
<name>A0A9D1G8E8_9FIRM</name>